<sequence>MIRAMIGTVAVLAGFAVVERSVDASTGQGDACTPTDSYTWLQQGEFVPLRAEPSMGAPVVGRVQARSAEPDGARAMVSLSGSQGGWARVTTGDGRSQGWMPADLLMVDARVNGPLNVQTHPGAMGRKLATLEGEEEVFRILGCRGAWLHVINARTGDAWIDRWCAKEEGCRS</sequence>
<reference evidence="1 2" key="1">
    <citation type="submission" date="2021-06" db="EMBL/GenBank/DDBJ databases">
        <authorList>
            <person name="Lee D.H."/>
        </authorList>
    </citation>
    <scope>NUCLEOTIDE SEQUENCE [LARGE SCALE GENOMIC DNA]</scope>
    <source>
        <strain evidence="1 2">MMS21-HV4-11</strain>
    </source>
</reference>
<proteinExistence type="predicted"/>
<evidence type="ECO:0000313" key="2">
    <source>
        <dbReference type="Proteomes" id="UP000727907"/>
    </source>
</evidence>
<gene>
    <name evidence="1" type="ORF">KQ910_10310</name>
</gene>
<comment type="caution">
    <text evidence="1">The sequence shown here is derived from an EMBL/GenBank/DDBJ whole genome shotgun (WGS) entry which is preliminary data.</text>
</comment>
<protein>
    <submittedName>
        <fullName evidence="1">SH3 domain-containing protein</fullName>
    </submittedName>
</protein>
<organism evidence="1 2">
    <name type="scientific">Reyranella humidisoli</name>
    <dbReference type="NCBI Taxonomy" id="2849149"/>
    <lineage>
        <taxon>Bacteria</taxon>
        <taxon>Pseudomonadati</taxon>
        <taxon>Pseudomonadota</taxon>
        <taxon>Alphaproteobacteria</taxon>
        <taxon>Hyphomicrobiales</taxon>
        <taxon>Reyranellaceae</taxon>
        <taxon>Reyranella</taxon>
    </lineage>
</organism>
<keyword evidence="2" id="KW-1185">Reference proteome</keyword>
<dbReference type="RefSeq" id="WP_216959196.1">
    <property type="nucleotide sequence ID" value="NZ_JAHOPB010000001.1"/>
</dbReference>
<dbReference type="Proteomes" id="UP000727907">
    <property type="component" value="Unassembled WGS sequence"/>
</dbReference>
<evidence type="ECO:0000313" key="1">
    <source>
        <dbReference type="EMBL" id="MBU8874158.1"/>
    </source>
</evidence>
<accession>A0ABS6ILQ3</accession>
<name>A0ABS6ILQ3_9HYPH</name>
<dbReference type="EMBL" id="JAHOPB010000001">
    <property type="protein sequence ID" value="MBU8874158.1"/>
    <property type="molecule type" value="Genomic_DNA"/>
</dbReference>